<keyword evidence="1" id="KW-1133">Transmembrane helix</keyword>
<feature type="transmembrane region" description="Helical" evidence="1">
    <location>
        <begin position="54"/>
        <end position="76"/>
    </location>
</feature>
<dbReference type="InterPro" id="IPR010699">
    <property type="entry name" value="DUF1275"/>
</dbReference>
<keyword evidence="1" id="KW-0812">Transmembrane</keyword>
<dbReference type="Pfam" id="PF06912">
    <property type="entry name" value="DUF1275"/>
    <property type="match status" value="1"/>
</dbReference>
<dbReference type="EMBL" id="JBBBDM010000002">
    <property type="protein sequence ID" value="MEI5686315.1"/>
    <property type="molecule type" value="Genomic_DNA"/>
</dbReference>
<keyword evidence="1" id="KW-0472">Membrane</keyword>
<reference evidence="2 3" key="1">
    <citation type="journal article" date="2013" name="Int. J. Syst. Evol. Microbiol.">
        <title>Sphingomonas kyungheensis sp. nov., a bacterium with ginsenoside-converting activity isolated from soil of a ginseng field.</title>
        <authorList>
            <person name="Son H.M."/>
            <person name="Yang J.E."/>
            <person name="Park Y."/>
            <person name="Han C.K."/>
            <person name="Kim S.G."/>
            <person name="Kook M."/>
            <person name="Yi T.H."/>
        </authorList>
    </citation>
    <scope>NUCLEOTIDE SEQUENCE [LARGE SCALE GENOMIC DNA]</scope>
    <source>
        <strain evidence="2 3">LMG 26582</strain>
    </source>
</reference>
<protein>
    <submittedName>
        <fullName evidence="2">DUF1275 family protein</fullName>
    </submittedName>
</protein>
<sequence length="221" mass="22439">MTRYAKRYWILAAALAALAGYVDAIGLLKMGGLFVSFMSGNSTRFAVGLAVDHAAAATAAPLIAAFVGGVMVGTILTRIAGDRRKPAALIGVTLLLAAAAASEGRASTAPTTALLAAAMGMTNTAFQHDGEVSIGVTYMTGTLVKFGQRLAAALIGGPRWAWLPYLVLWSGLVGGAWLGATVYPDYGRGAIEAAAAVAALLAGYAAWLGPAGRDAARRGRG</sequence>
<evidence type="ECO:0000313" key="2">
    <source>
        <dbReference type="EMBL" id="MEI5686315.1"/>
    </source>
</evidence>
<dbReference type="PANTHER" id="PTHR37314">
    <property type="entry name" value="SLR0142 PROTEIN"/>
    <property type="match status" value="1"/>
</dbReference>
<accession>A0ABU8GZQ8</accession>
<gene>
    <name evidence="2" type="ORF">V8201_04400</name>
</gene>
<feature type="transmembrane region" description="Helical" evidence="1">
    <location>
        <begin position="162"/>
        <end position="183"/>
    </location>
</feature>
<keyword evidence="3" id="KW-1185">Reference proteome</keyword>
<evidence type="ECO:0000313" key="3">
    <source>
        <dbReference type="Proteomes" id="UP001367771"/>
    </source>
</evidence>
<dbReference type="Proteomes" id="UP001367771">
    <property type="component" value="Unassembled WGS sequence"/>
</dbReference>
<comment type="caution">
    <text evidence="2">The sequence shown here is derived from an EMBL/GenBank/DDBJ whole genome shotgun (WGS) entry which is preliminary data.</text>
</comment>
<dbReference type="PANTHER" id="PTHR37314:SF4">
    <property type="entry name" value="UPF0700 TRANSMEMBRANE PROTEIN YOAK"/>
    <property type="match status" value="1"/>
</dbReference>
<name>A0ABU8GZQ8_9SPHN</name>
<proteinExistence type="predicted"/>
<organism evidence="2 3">
    <name type="scientific">Sphingomonas kyungheensis</name>
    <dbReference type="NCBI Taxonomy" id="1069987"/>
    <lineage>
        <taxon>Bacteria</taxon>
        <taxon>Pseudomonadati</taxon>
        <taxon>Pseudomonadota</taxon>
        <taxon>Alphaproteobacteria</taxon>
        <taxon>Sphingomonadales</taxon>
        <taxon>Sphingomonadaceae</taxon>
        <taxon>Sphingomonas</taxon>
    </lineage>
</organism>
<evidence type="ECO:0000256" key="1">
    <source>
        <dbReference type="SAM" id="Phobius"/>
    </source>
</evidence>
<feature type="transmembrane region" description="Helical" evidence="1">
    <location>
        <begin position="189"/>
        <end position="208"/>
    </location>
</feature>
<dbReference type="RefSeq" id="WP_336544578.1">
    <property type="nucleotide sequence ID" value="NZ_JBBBDM010000002.1"/>
</dbReference>